<keyword evidence="1" id="KW-0812">Transmembrane</keyword>
<dbReference type="OMA" id="AFWASAH"/>
<feature type="transmembrane region" description="Helical" evidence="1">
    <location>
        <begin position="21"/>
        <end position="42"/>
    </location>
</feature>
<evidence type="ECO:0008006" key="4">
    <source>
        <dbReference type="Google" id="ProtNLM"/>
    </source>
</evidence>
<dbReference type="EMBL" id="BCTB01000050">
    <property type="protein sequence ID" value="GAT17111.1"/>
    <property type="molecule type" value="Genomic_DNA"/>
</dbReference>
<reference evidence="2 3" key="1">
    <citation type="journal article" date="2016" name="Genome Announc.">
        <title>Draft Genome Sequences of Five Rapidly Growing Mycobacterium Species, M. thermoresistibile, M. fortuitum subsp. acetamidolyticum, M. canariasense, M. brisbanense, and M. novocastrense.</title>
        <authorList>
            <person name="Katahira K."/>
            <person name="Ogura Y."/>
            <person name="Gotoh Y."/>
            <person name="Hayashi T."/>
        </authorList>
    </citation>
    <scope>NUCLEOTIDE SEQUENCE [LARGE SCALE GENOMIC DNA]</scope>
    <source>
        <strain evidence="2 3">JCM6362</strain>
    </source>
</reference>
<keyword evidence="1" id="KW-1133">Transmembrane helix</keyword>
<evidence type="ECO:0000256" key="1">
    <source>
        <dbReference type="SAM" id="Phobius"/>
    </source>
</evidence>
<gene>
    <name evidence="2" type="ORF">RMCT_4080</name>
</gene>
<dbReference type="OrthoDB" id="4563543at2"/>
<dbReference type="Proteomes" id="UP000069654">
    <property type="component" value="Unassembled WGS sequence"/>
</dbReference>
<comment type="caution">
    <text evidence="2">The sequence shown here is derived from an EMBL/GenBank/DDBJ whole genome shotgun (WGS) entry which is preliminary data.</text>
</comment>
<accession>A0A117INM4</accession>
<proteinExistence type="predicted"/>
<reference evidence="3" key="2">
    <citation type="submission" date="2016-02" db="EMBL/GenBank/DDBJ databases">
        <title>Draft genome sequence of five rapidly growing Mycobacterium species.</title>
        <authorList>
            <person name="Katahira K."/>
            <person name="Gotou Y."/>
            <person name="Iida K."/>
            <person name="Ogura Y."/>
            <person name="Hayashi T."/>
        </authorList>
    </citation>
    <scope>NUCLEOTIDE SEQUENCE [LARGE SCALE GENOMIC DNA]</scope>
    <source>
        <strain evidence="3">JCM6362</strain>
    </source>
</reference>
<keyword evidence="1" id="KW-0472">Membrane</keyword>
<sequence>MTDNVNDVEKRWHDPETFRAATRYVLTVVAIAMLALAVYVWIGDRNIIAASTVPTILLVGGIGAFIKTYQVWKARGTWVMWQGAGWFLMAFMLVCLAVPGSAG</sequence>
<dbReference type="STRING" id="1797.RMCT_4080"/>
<evidence type="ECO:0000313" key="2">
    <source>
        <dbReference type="EMBL" id="GAT17111.1"/>
    </source>
</evidence>
<feature type="transmembrane region" description="Helical" evidence="1">
    <location>
        <begin position="48"/>
        <end position="66"/>
    </location>
</feature>
<dbReference type="RefSeq" id="WP_003924399.1">
    <property type="nucleotide sequence ID" value="NZ_BCTB01000050.1"/>
</dbReference>
<protein>
    <recommendedName>
        <fullName evidence="4">Transmembrane protein</fullName>
    </recommendedName>
</protein>
<feature type="transmembrane region" description="Helical" evidence="1">
    <location>
        <begin position="78"/>
        <end position="99"/>
    </location>
</feature>
<dbReference type="AlphaFoldDB" id="A0A117INM4"/>
<organism evidence="2 3">
    <name type="scientific">Mycolicibacterium thermoresistibile</name>
    <name type="common">Mycobacterium thermoresistibile</name>
    <dbReference type="NCBI Taxonomy" id="1797"/>
    <lineage>
        <taxon>Bacteria</taxon>
        <taxon>Bacillati</taxon>
        <taxon>Actinomycetota</taxon>
        <taxon>Actinomycetes</taxon>
        <taxon>Mycobacteriales</taxon>
        <taxon>Mycobacteriaceae</taxon>
        <taxon>Mycolicibacterium</taxon>
    </lineage>
</organism>
<name>A0A117INM4_MYCTH</name>
<evidence type="ECO:0000313" key="3">
    <source>
        <dbReference type="Proteomes" id="UP000069654"/>
    </source>
</evidence>